<accession>A0A4R3I1Q9</accession>
<evidence type="ECO:0000256" key="1">
    <source>
        <dbReference type="SAM" id="Phobius"/>
    </source>
</evidence>
<keyword evidence="4" id="KW-1185">Reference proteome</keyword>
<evidence type="ECO:0000259" key="2">
    <source>
        <dbReference type="Pfam" id="PF09850"/>
    </source>
</evidence>
<keyword evidence="1" id="KW-0812">Transmembrane</keyword>
<organism evidence="3 4">
    <name type="scientific">Paucimonas lemoignei</name>
    <name type="common">Pseudomonas lemoignei</name>
    <dbReference type="NCBI Taxonomy" id="29443"/>
    <lineage>
        <taxon>Bacteria</taxon>
        <taxon>Pseudomonadati</taxon>
        <taxon>Pseudomonadota</taxon>
        <taxon>Betaproteobacteria</taxon>
        <taxon>Burkholderiales</taxon>
        <taxon>Burkholderiaceae</taxon>
        <taxon>Paucimonas</taxon>
    </lineage>
</organism>
<dbReference type="NCBIfam" id="NF038228">
    <property type="entry name" value="IcmH_DotU_IVB"/>
    <property type="match status" value="1"/>
</dbReference>
<protein>
    <submittedName>
        <fullName evidence="3">Type VI secretion system protein ImpK</fullName>
    </submittedName>
</protein>
<dbReference type="Proteomes" id="UP000295382">
    <property type="component" value="Unassembled WGS sequence"/>
</dbReference>
<reference evidence="3 4" key="1">
    <citation type="submission" date="2019-03" db="EMBL/GenBank/DDBJ databases">
        <title>Genomic Encyclopedia of Type Strains, Phase IV (KMG-IV): sequencing the most valuable type-strain genomes for metagenomic binning, comparative biology and taxonomic classification.</title>
        <authorList>
            <person name="Goeker M."/>
        </authorList>
    </citation>
    <scope>NUCLEOTIDE SEQUENCE [LARGE SCALE GENOMIC DNA]</scope>
    <source>
        <strain evidence="3 4">DSM 7445</strain>
    </source>
</reference>
<dbReference type="NCBIfam" id="TIGR03349">
    <property type="entry name" value="IV_VI_DotU"/>
    <property type="match status" value="1"/>
</dbReference>
<evidence type="ECO:0000313" key="3">
    <source>
        <dbReference type="EMBL" id="TCS39482.1"/>
    </source>
</evidence>
<dbReference type="AlphaFoldDB" id="A0A4R3I1Q9"/>
<proteinExistence type="predicted"/>
<dbReference type="Gene3D" id="1.25.40.590">
    <property type="entry name" value="Type IV / VI secretion system, DotU"/>
    <property type="match status" value="1"/>
</dbReference>
<feature type="transmembrane region" description="Helical" evidence="1">
    <location>
        <begin position="206"/>
        <end position="229"/>
    </location>
</feature>
<dbReference type="EMBL" id="SLZQ01000001">
    <property type="protein sequence ID" value="TCS39482.1"/>
    <property type="molecule type" value="Genomic_DNA"/>
</dbReference>
<keyword evidence="1" id="KW-0472">Membrane</keyword>
<dbReference type="OrthoDB" id="345640at2"/>
<evidence type="ECO:0000313" key="4">
    <source>
        <dbReference type="Proteomes" id="UP000295382"/>
    </source>
</evidence>
<gene>
    <name evidence="3" type="ORF">EDC30_101438</name>
</gene>
<comment type="caution">
    <text evidence="3">The sequence shown here is derived from an EMBL/GenBank/DDBJ whole genome shotgun (WGS) entry which is preliminary data.</text>
</comment>
<dbReference type="InterPro" id="IPR017732">
    <property type="entry name" value="T4/T6SS_DotU"/>
</dbReference>
<name>A0A4R3I1Q9_PAULE</name>
<dbReference type="PANTHER" id="PTHR38033:SF1">
    <property type="entry name" value="DOTU FAMILY TYPE IV_VI SECRETION SYSTEM PROTEIN"/>
    <property type="match status" value="1"/>
</dbReference>
<dbReference type="RefSeq" id="WP_132256831.1">
    <property type="nucleotide sequence ID" value="NZ_SLZQ01000001.1"/>
</dbReference>
<dbReference type="PANTHER" id="PTHR38033">
    <property type="entry name" value="MEMBRANE PROTEIN-RELATED"/>
    <property type="match status" value="1"/>
</dbReference>
<feature type="domain" description="Type IV / VI secretion system DotU" evidence="2">
    <location>
        <begin position="28"/>
        <end position="226"/>
    </location>
</feature>
<dbReference type="InterPro" id="IPR038522">
    <property type="entry name" value="T4/T6SS_DotU_sf"/>
</dbReference>
<keyword evidence="1" id="KW-1133">Transmembrane helix</keyword>
<dbReference type="Pfam" id="PF09850">
    <property type="entry name" value="DotU"/>
    <property type="match status" value="1"/>
</dbReference>
<sequence>MKVNTIAPSLYAESTQLRQDANSANRTLVDMLHDGFYLLLLLKNRYVPNDAAQFAAQVRRLLDGFERNARQKNVSVDDIYAAKYAFCAAVDETILSSESPIRDEWERSPLQLILFGDQLAGEHFYSELETVRHRGAASVETLEVFYMCLLTGFQGKYMLESKEKLNYLIATLDKEIAHLKGKRAQFAPHWKSPDSIKNMIRHEIPAWIIGAAFALFGVAIYAGLSWYLADHTNSTLGTYYDIVKLAPKVANITISLP</sequence>